<sequence>MERLASVSDREEQSNSNRNEETQIGGLGINETHWTQAGQQRLGTEEMLLYLGYEELNAPHTQGVVLMLFNEARNVLIRWESNGPRIIKASFRTKKEGITMNIIRCYESTKKQ</sequence>
<reference evidence="2 3" key="1">
    <citation type="submission" date="2018-11" db="EMBL/GenBank/DDBJ databases">
        <authorList>
            <consortium name="Pathogen Informatics"/>
        </authorList>
    </citation>
    <scope>NUCLEOTIDE SEQUENCE [LARGE SCALE GENOMIC DNA]</scope>
    <source>
        <strain evidence="2 3">Zambia</strain>
    </source>
</reference>
<organism evidence="2 3">
    <name type="scientific">Schistosoma margrebowiei</name>
    <dbReference type="NCBI Taxonomy" id="48269"/>
    <lineage>
        <taxon>Eukaryota</taxon>
        <taxon>Metazoa</taxon>
        <taxon>Spiralia</taxon>
        <taxon>Lophotrochozoa</taxon>
        <taxon>Platyhelminthes</taxon>
        <taxon>Trematoda</taxon>
        <taxon>Digenea</taxon>
        <taxon>Strigeidida</taxon>
        <taxon>Schistosomatoidea</taxon>
        <taxon>Schistosomatidae</taxon>
        <taxon>Schistosoma</taxon>
    </lineage>
</organism>
<dbReference type="EMBL" id="UZAI01000017">
    <property type="protein sequence ID" value="VDO31967.1"/>
    <property type="molecule type" value="Genomic_DNA"/>
</dbReference>
<protein>
    <submittedName>
        <fullName evidence="2">Uncharacterized protein</fullName>
    </submittedName>
</protein>
<proteinExistence type="predicted"/>
<accession>A0A183L8H3</accession>
<name>A0A183L8H3_9TREM</name>
<gene>
    <name evidence="2" type="ORF">SMRZ_LOCUS98</name>
</gene>
<dbReference type="AlphaFoldDB" id="A0A183L8H3"/>
<dbReference type="Proteomes" id="UP000277204">
    <property type="component" value="Unassembled WGS sequence"/>
</dbReference>
<feature type="region of interest" description="Disordered" evidence="1">
    <location>
        <begin position="1"/>
        <end position="32"/>
    </location>
</feature>
<evidence type="ECO:0000313" key="2">
    <source>
        <dbReference type="EMBL" id="VDO31967.1"/>
    </source>
</evidence>
<feature type="compositionally biased region" description="Basic and acidic residues" evidence="1">
    <location>
        <begin position="1"/>
        <end position="21"/>
    </location>
</feature>
<evidence type="ECO:0000313" key="3">
    <source>
        <dbReference type="Proteomes" id="UP000277204"/>
    </source>
</evidence>
<evidence type="ECO:0000256" key="1">
    <source>
        <dbReference type="SAM" id="MobiDB-lite"/>
    </source>
</evidence>
<keyword evidence="3" id="KW-1185">Reference proteome</keyword>